<dbReference type="InterPro" id="IPR036291">
    <property type="entry name" value="NAD(P)-bd_dom_sf"/>
</dbReference>
<dbReference type="Gene3D" id="3.90.25.10">
    <property type="entry name" value="UDP-galactose 4-epimerase, domain 1"/>
    <property type="match status" value="1"/>
</dbReference>
<dbReference type="SUPFAM" id="SSF51735">
    <property type="entry name" value="NAD(P)-binding Rossmann-fold domains"/>
    <property type="match status" value="1"/>
</dbReference>
<proteinExistence type="predicted"/>
<accession>A0ABU0YPC5</accession>
<dbReference type="RefSeq" id="WP_379957670.1">
    <property type="nucleotide sequence ID" value="NZ_JAUYVI010000005.1"/>
</dbReference>
<feature type="domain" description="NAD(P)-binding" evidence="1">
    <location>
        <begin position="7"/>
        <end position="185"/>
    </location>
</feature>
<keyword evidence="3" id="KW-1185">Reference proteome</keyword>
<dbReference type="InterPro" id="IPR016040">
    <property type="entry name" value="NAD(P)-bd_dom"/>
</dbReference>
<dbReference type="InterPro" id="IPR052718">
    <property type="entry name" value="NmrA-type_oxidoreductase"/>
</dbReference>
<dbReference type="Gene3D" id="3.40.50.720">
    <property type="entry name" value="NAD(P)-binding Rossmann-like Domain"/>
    <property type="match status" value="1"/>
</dbReference>
<evidence type="ECO:0000259" key="1">
    <source>
        <dbReference type="Pfam" id="PF13460"/>
    </source>
</evidence>
<evidence type="ECO:0000313" key="2">
    <source>
        <dbReference type="EMBL" id="MDQ7249569.1"/>
    </source>
</evidence>
<reference evidence="3" key="1">
    <citation type="submission" date="2023-08" db="EMBL/GenBank/DDBJ databases">
        <title>Rhodospirillaceae gen. nov., a novel taxon isolated from the Yangtze River Yuezi River estuary sludge.</title>
        <authorList>
            <person name="Ruan L."/>
        </authorList>
    </citation>
    <scope>NUCLEOTIDE SEQUENCE [LARGE SCALE GENOMIC DNA]</scope>
    <source>
        <strain evidence="3">R-7</strain>
    </source>
</reference>
<comment type="caution">
    <text evidence="2">The sequence shown here is derived from an EMBL/GenBank/DDBJ whole genome shotgun (WGS) entry which is preliminary data.</text>
</comment>
<dbReference type="PANTHER" id="PTHR47129:SF1">
    <property type="entry name" value="NMRA-LIKE DOMAIN-CONTAINING PROTEIN"/>
    <property type="match status" value="1"/>
</dbReference>
<organism evidence="2 3">
    <name type="scientific">Dongia sedimenti</name>
    <dbReference type="NCBI Taxonomy" id="3064282"/>
    <lineage>
        <taxon>Bacteria</taxon>
        <taxon>Pseudomonadati</taxon>
        <taxon>Pseudomonadota</taxon>
        <taxon>Alphaproteobacteria</taxon>
        <taxon>Rhodospirillales</taxon>
        <taxon>Dongiaceae</taxon>
        <taxon>Dongia</taxon>
    </lineage>
</organism>
<dbReference type="Proteomes" id="UP001230156">
    <property type="component" value="Unassembled WGS sequence"/>
</dbReference>
<dbReference type="PANTHER" id="PTHR47129">
    <property type="entry name" value="QUINONE OXIDOREDUCTASE 2"/>
    <property type="match status" value="1"/>
</dbReference>
<dbReference type="EMBL" id="JAUYVI010000005">
    <property type="protein sequence ID" value="MDQ7249569.1"/>
    <property type="molecule type" value="Genomic_DNA"/>
</dbReference>
<name>A0ABU0YPC5_9PROT</name>
<sequence length="290" mass="29545">MTIGITGAGGQLGGSVLNELLARGAKRGEIVAVTRTPEKLSAVAAKGVTVRAGDFDAPAGLVAAFKSIDRLLIIPTSELRPGLRTPQHKAAIDAAKAAGVKHVVYVSTVAARPGQDLMQSHLETEQAVYASGLAWTIVRMGMYFENLFMGALQHALASGHFGATGPAPVANLARDDVAAALAGVLLGQGHEGSVYHVTGGASLTPSDIAATIAKVFGKPVQAAIITDEQYAAGLKAAGLPDFVVDAILGVAQTAAKGMLDVVTGDVERLAGRKPVSLAEFLAARKQAVAA</sequence>
<evidence type="ECO:0000313" key="3">
    <source>
        <dbReference type="Proteomes" id="UP001230156"/>
    </source>
</evidence>
<protein>
    <submittedName>
        <fullName evidence="2">NAD(P)H-binding protein</fullName>
    </submittedName>
</protein>
<dbReference type="Pfam" id="PF13460">
    <property type="entry name" value="NAD_binding_10"/>
    <property type="match status" value="1"/>
</dbReference>
<gene>
    <name evidence="2" type="ORF">Q8A70_17910</name>
</gene>